<dbReference type="InterPro" id="IPR038763">
    <property type="entry name" value="DHH_sf"/>
</dbReference>
<evidence type="ECO:0000256" key="5">
    <source>
        <dbReference type="ARBA" id="ARBA00022694"/>
    </source>
</evidence>
<dbReference type="InterPro" id="IPR000644">
    <property type="entry name" value="CBS_dom"/>
</dbReference>
<keyword evidence="15" id="KW-1185">Reference proteome</keyword>
<evidence type="ECO:0000256" key="12">
    <source>
        <dbReference type="RuleBase" id="RU003953"/>
    </source>
</evidence>
<protein>
    <submittedName>
        <fullName evidence="14">tRNA nucleotidyltransferase (CCA-adding enzyme)</fullName>
    </submittedName>
</protein>
<dbReference type="PROSITE" id="PS51371">
    <property type="entry name" value="CBS"/>
    <property type="match status" value="2"/>
</dbReference>
<gene>
    <name evidence="14" type="ORF">SAMN05192532_103274</name>
</gene>
<dbReference type="GO" id="GO:0000166">
    <property type="term" value="F:nucleotide binding"/>
    <property type="evidence" value="ECO:0007669"/>
    <property type="project" value="UniProtKB-KW"/>
</dbReference>
<dbReference type="Pfam" id="PF00571">
    <property type="entry name" value="CBS"/>
    <property type="match status" value="2"/>
</dbReference>
<dbReference type="OrthoDB" id="9805698at2"/>
<feature type="domain" description="CBS" evidence="13">
    <location>
        <begin position="314"/>
        <end position="373"/>
    </location>
</feature>
<dbReference type="InterPro" id="IPR046342">
    <property type="entry name" value="CBS_dom_sf"/>
</dbReference>
<accession>A0A1I2CXV2</accession>
<keyword evidence="3" id="KW-0820">tRNA-binding</keyword>
<dbReference type="GO" id="GO:0008033">
    <property type="term" value="P:tRNA processing"/>
    <property type="evidence" value="ECO:0007669"/>
    <property type="project" value="UniProtKB-KW"/>
</dbReference>
<dbReference type="GO" id="GO:0016779">
    <property type="term" value="F:nucleotidyltransferase activity"/>
    <property type="evidence" value="ECO:0007669"/>
    <property type="project" value="UniProtKB-KW"/>
</dbReference>
<evidence type="ECO:0000256" key="4">
    <source>
        <dbReference type="ARBA" id="ARBA00022679"/>
    </source>
</evidence>
<dbReference type="InterPro" id="IPR043519">
    <property type="entry name" value="NT_sf"/>
</dbReference>
<dbReference type="Pfam" id="PF12627">
    <property type="entry name" value="PolyA_pol_RNAbd"/>
    <property type="match status" value="1"/>
</dbReference>
<feature type="domain" description="CBS" evidence="13">
    <location>
        <begin position="377"/>
        <end position="432"/>
    </location>
</feature>
<organism evidence="14 15">
    <name type="scientific">Alteribacillus iranensis</name>
    <dbReference type="NCBI Taxonomy" id="930128"/>
    <lineage>
        <taxon>Bacteria</taxon>
        <taxon>Bacillati</taxon>
        <taxon>Bacillota</taxon>
        <taxon>Bacilli</taxon>
        <taxon>Bacillales</taxon>
        <taxon>Bacillaceae</taxon>
        <taxon>Alteribacillus</taxon>
    </lineage>
</organism>
<dbReference type="SUPFAM" id="SSF64182">
    <property type="entry name" value="DHH phosphoesterases"/>
    <property type="match status" value="1"/>
</dbReference>
<dbReference type="EMBL" id="FONT01000003">
    <property type="protein sequence ID" value="SFE73121.1"/>
    <property type="molecule type" value="Genomic_DNA"/>
</dbReference>
<reference evidence="14 15" key="1">
    <citation type="submission" date="2016-10" db="EMBL/GenBank/DDBJ databases">
        <authorList>
            <person name="de Groot N.N."/>
        </authorList>
    </citation>
    <scope>NUCLEOTIDE SEQUENCE [LARGE SCALE GENOMIC DNA]</scope>
    <source>
        <strain evidence="14 15">DSM 23995</strain>
    </source>
</reference>
<keyword evidence="5" id="KW-0819">tRNA processing</keyword>
<dbReference type="PANTHER" id="PTHR47788">
    <property type="entry name" value="POLYA POLYMERASE"/>
    <property type="match status" value="1"/>
</dbReference>
<dbReference type="Pfam" id="PF01368">
    <property type="entry name" value="DHH"/>
    <property type="match status" value="1"/>
</dbReference>
<evidence type="ECO:0000256" key="9">
    <source>
        <dbReference type="ARBA" id="ARBA00022842"/>
    </source>
</evidence>
<dbReference type="InterPro" id="IPR001667">
    <property type="entry name" value="DDH_dom"/>
</dbReference>
<dbReference type="STRING" id="930128.SAMN05192532_103274"/>
<dbReference type="PANTHER" id="PTHR47788:SF1">
    <property type="entry name" value="A-ADDING TRNA NUCLEOTIDYLTRANSFERASE"/>
    <property type="match status" value="1"/>
</dbReference>
<keyword evidence="8" id="KW-0547">Nucleotide-binding</keyword>
<dbReference type="InterPro" id="IPR003156">
    <property type="entry name" value="DHHA1_dom"/>
</dbReference>
<dbReference type="Gene3D" id="3.30.460.10">
    <property type="entry name" value="Beta Polymerase, domain 2"/>
    <property type="match status" value="1"/>
</dbReference>
<keyword evidence="7" id="KW-0479">Metal-binding</keyword>
<evidence type="ECO:0000256" key="3">
    <source>
        <dbReference type="ARBA" id="ARBA00022555"/>
    </source>
</evidence>
<keyword evidence="11" id="KW-0129">CBS domain</keyword>
<dbReference type="RefSeq" id="WP_091660539.1">
    <property type="nucleotide sequence ID" value="NZ_FONT01000003.1"/>
</dbReference>
<keyword evidence="6" id="KW-0548">Nucleotidyltransferase</keyword>
<dbReference type="SUPFAM" id="SSF81301">
    <property type="entry name" value="Nucleotidyltransferase"/>
    <property type="match status" value="1"/>
</dbReference>
<dbReference type="CDD" id="cd05398">
    <property type="entry name" value="NT_ClassII-CCAase"/>
    <property type="match status" value="1"/>
</dbReference>
<dbReference type="InterPro" id="IPR032828">
    <property type="entry name" value="PolyA_RNA-bd"/>
</dbReference>
<evidence type="ECO:0000313" key="15">
    <source>
        <dbReference type="Proteomes" id="UP000199516"/>
    </source>
</evidence>
<dbReference type="AlphaFoldDB" id="A0A1I2CXV2"/>
<keyword evidence="10 12" id="KW-0694">RNA-binding</keyword>
<proteinExistence type="inferred from homology"/>
<dbReference type="InterPro" id="IPR052390">
    <property type="entry name" value="tRNA_nt/polyA_polymerase"/>
</dbReference>
<keyword evidence="9" id="KW-0460">Magnesium</keyword>
<evidence type="ECO:0000256" key="7">
    <source>
        <dbReference type="ARBA" id="ARBA00022723"/>
    </source>
</evidence>
<evidence type="ECO:0000259" key="13">
    <source>
        <dbReference type="PROSITE" id="PS51371"/>
    </source>
</evidence>
<dbReference type="Pfam" id="PF01743">
    <property type="entry name" value="PolyA_pol"/>
    <property type="match status" value="1"/>
</dbReference>
<dbReference type="Gene3D" id="1.10.3090.10">
    <property type="entry name" value="cca-adding enzyme, domain 2"/>
    <property type="match status" value="1"/>
</dbReference>
<comment type="similarity">
    <text evidence="2 12">Belongs to the tRNA nucleotidyltransferase/poly(A) polymerase family.</text>
</comment>
<dbReference type="Gene3D" id="3.10.310.30">
    <property type="match status" value="1"/>
</dbReference>
<dbReference type="GO" id="GO:0000049">
    <property type="term" value="F:tRNA binding"/>
    <property type="evidence" value="ECO:0007669"/>
    <property type="project" value="UniProtKB-KW"/>
</dbReference>
<dbReference type="Gene3D" id="3.90.1640.10">
    <property type="entry name" value="inorganic pyrophosphatase (n-terminal core)"/>
    <property type="match status" value="1"/>
</dbReference>
<evidence type="ECO:0000256" key="2">
    <source>
        <dbReference type="ARBA" id="ARBA00007265"/>
    </source>
</evidence>
<evidence type="ECO:0000256" key="1">
    <source>
        <dbReference type="ARBA" id="ARBA00001946"/>
    </source>
</evidence>
<dbReference type="Proteomes" id="UP000199516">
    <property type="component" value="Unassembled WGS sequence"/>
</dbReference>
<keyword evidence="4 12" id="KW-0808">Transferase</keyword>
<dbReference type="Pfam" id="PF02272">
    <property type="entry name" value="DHHA1"/>
    <property type="match status" value="1"/>
</dbReference>
<name>A0A1I2CXV2_9BACI</name>
<dbReference type="GO" id="GO:0046872">
    <property type="term" value="F:metal ion binding"/>
    <property type="evidence" value="ECO:0007669"/>
    <property type="project" value="UniProtKB-KW"/>
</dbReference>
<dbReference type="InterPro" id="IPR002646">
    <property type="entry name" value="PolA_pol_head_dom"/>
</dbReference>
<evidence type="ECO:0000256" key="11">
    <source>
        <dbReference type="PROSITE-ProRule" id="PRU00703"/>
    </source>
</evidence>
<evidence type="ECO:0000256" key="6">
    <source>
        <dbReference type="ARBA" id="ARBA00022695"/>
    </source>
</evidence>
<evidence type="ECO:0000313" key="14">
    <source>
        <dbReference type="EMBL" id="SFE73121.1"/>
    </source>
</evidence>
<dbReference type="SUPFAM" id="SSF54631">
    <property type="entry name" value="CBS-domain pair"/>
    <property type="match status" value="1"/>
</dbReference>
<dbReference type="Gene3D" id="3.10.580.10">
    <property type="entry name" value="CBS-domain"/>
    <property type="match status" value="2"/>
</dbReference>
<dbReference type="SMART" id="SM00116">
    <property type="entry name" value="CBS"/>
    <property type="match status" value="2"/>
</dbReference>
<dbReference type="SUPFAM" id="SSF81891">
    <property type="entry name" value="Poly A polymerase C-terminal region-like"/>
    <property type="match status" value="1"/>
</dbReference>
<dbReference type="CDD" id="cd04595">
    <property type="entry name" value="CBS_pair_DHH_polyA_Pol_assoc"/>
    <property type="match status" value="1"/>
</dbReference>
<comment type="cofactor">
    <cofactor evidence="1">
        <name>Mg(2+)</name>
        <dbReference type="ChEBI" id="CHEBI:18420"/>
    </cofactor>
</comment>
<evidence type="ECO:0000256" key="10">
    <source>
        <dbReference type="ARBA" id="ARBA00022884"/>
    </source>
</evidence>
<sequence length="854" mass="96195">MEIILTHENMDFDALASLVAASKLHPHAKMVLPSLQSDQVKQYLAIYRDSFSFLSESQVAWEEITHVILTDVNTITRTVGASKLKEKKVSITVYDHHPLPQDTNSSEDTYIIQDTGAAVTIIIEEMMNQKVDISSYEATLFALGLYTDTGSFTYPGTTIRDLKAAAFLMEHGMQLDVVQQFSDETLSKSQQQAFQHFLNESEHVEIDGLEIVIASFATTEFVNSLNSITSRVLETTGADVVVTITDMKNKVFVIGRSATDRFQLGKLMEHFNGGGHSKAASASIKNGDIEEVKQQVSDVIPHMVLSAVQAVDLMSAPVKTIDPATTMEEAKQNMLYYGHNGLPVVNENGQLVGIISRRDIDKATQHGYGHAPVKAYMTSQPVTITTSTTFEEIQQLMIEHNIGRLPVMEDNKIIGIVSRTDVIEHMHESSQSKKETSTIRPQMEKLLPEPTFSLLERVGELADSMKMNAFIIGGVVRDLIMGIPNEDIDIVLEGNGIEFAEAFANKIGGTVKRHETFYTATVETESGIKLDFTTSRTEYYEKPAALPTVSRSNIKEDLFRRDFTMNAIAASLQPGRFGELIDHFHGLSDIHHKRLRVLHNLSFVEDPTRILRGIRFEERFGFRMDEQTEAFIRQSTGSISALSKARIITELRYLFSSASPVRVFTRLSELGVLDSFLPGAVWSTYSEAVLTHFLRHPEVQSWSVTEKEYWFFITLCLYIEDFKKPSLARMAAETRQQKKVVNDIFSLLEHYPGSYFNTPGMFHNIAHQTEDHALLFTSCVLYPIDTDVSAMIEDYRHKRKDLTNWVGGDDLKEAGISPGPSYKNYLFQLEQAILDHKIKNRRDVLQYIHTNFLS</sequence>
<evidence type="ECO:0000256" key="8">
    <source>
        <dbReference type="ARBA" id="ARBA00022741"/>
    </source>
</evidence>